<protein>
    <recommendedName>
        <fullName evidence="3">Protein MIS12 homolog</fullName>
    </recommendedName>
</protein>
<dbReference type="InterPro" id="IPR008685">
    <property type="entry name" value="Centromere_Mis12"/>
</dbReference>
<evidence type="ECO:0000256" key="4">
    <source>
        <dbReference type="ARBA" id="ARBA00022454"/>
    </source>
</evidence>
<dbReference type="PANTHER" id="PTHR14527">
    <property type="entry name" value="PROTEIN MIS12 HOMOLOG"/>
    <property type="match status" value="1"/>
</dbReference>
<evidence type="ECO:0000256" key="6">
    <source>
        <dbReference type="ARBA" id="ARBA00022776"/>
    </source>
</evidence>
<evidence type="ECO:0000313" key="12">
    <source>
        <dbReference type="Proteomes" id="UP001369086"/>
    </source>
</evidence>
<keyword evidence="9" id="KW-0131">Cell cycle</keyword>
<evidence type="ECO:0000256" key="10">
    <source>
        <dbReference type="ARBA" id="ARBA00023328"/>
    </source>
</evidence>
<keyword evidence="5" id="KW-0132">Cell division</keyword>
<keyword evidence="8" id="KW-0175">Coiled coil</keyword>
<proteinExistence type="inferred from homology"/>
<gene>
    <name evidence="11" type="ORF">HHUSO_G26888</name>
</gene>
<name>A0ABR0YM12_HUSHU</name>
<evidence type="ECO:0000256" key="1">
    <source>
        <dbReference type="ARBA" id="ARBA00004629"/>
    </source>
</evidence>
<evidence type="ECO:0000256" key="9">
    <source>
        <dbReference type="ARBA" id="ARBA00023306"/>
    </source>
</evidence>
<dbReference type="Pfam" id="PF05859">
    <property type="entry name" value="Mis12"/>
    <property type="match status" value="1"/>
</dbReference>
<keyword evidence="7" id="KW-0995">Kinetochore</keyword>
<comment type="caution">
    <text evidence="11">The sequence shown here is derived from an EMBL/GenBank/DDBJ whole genome shotgun (WGS) entry which is preliminary data.</text>
</comment>
<evidence type="ECO:0000256" key="5">
    <source>
        <dbReference type="ARBA" id="ARBA00022618"/>
    </source>
</evidence>
<sequence length="222" mass="24863">MAECGTKSPLPAAMAESLKLYEAQFFGFTPQTCMLRVYSSFQDCLYEILLAVETVIIKKMGGATAGRSSDGAAVAERVRECTQEFLSFLQGRVRLISSRMEILLQSSVLTVPQNVVLPEDAPHHKYPHSSQQLAKLEAEMSRLQRHYQAQVFAKQALLAELEEQREAQAELDRVLQWIGELKAAWRESGMGNVHESLGFMIQTVRRLQETLKEISLTGSGKD</sequence>
<comment type="subcellular location">
    <subcellularLocation>
        <location evidence="1">Chromosome</location>
        <location evidence="1">Centromere</location>
        <location evidence="1">Kinetochore</location>
    </subcellularLocation>
</comment>
<dbReference type="PANTHER" id="PTHR14527:SF2">
    <property type="entry name" value="PROTEIN MIS12 HOMOLOG"/>
    <property type="match status" value="1"/>
</dbReference>
<organism evidence="11 12">
    <name type="scientific">Huso huso</name>
    <name type="common">Beluga</name>
    <name type="synonym">Acipenser huso</name>
    <dbReference type="NCBI Taxonomy" id="61971"/>
    <lineage>
        <taxon>Eukaryota</taxon>
        <taxon>Metazoa</taxon>
        <taxon>Chordata</taxon>
        <taxon>Craniata</taxon>
        <taxon>Vertebrata</taxon>
        <taxon>Euteleostomi</taxon>
        <taxon>Actinopterygii</taxon>
        <taxon>Chondrostei</taxon>
        <taxon>Acipenseriformes</taxon>
        <taxon>Acipenseridae</taxon>
        <taxon>Huso</taxon>
    </lineage>
</organism>
<dbReference type="Proteomes" id="UP001369086">
    <property type="component" value="Unassembled WGS sequence"/>
</dbReference>
<dbReference type="EMBL" id="JAHFZB010000027">
    <property type="protein sequence ID" value="KAK6473466.1"/>
    <property type="molecule type" value="Genomic_DNA"/>
</dbReference>
<evidence type="ECO:0000256" key="3">
    <source>
        <dbReference type="ARBA" id="ARBA00013793"/>
    </source>
</evidence>
<keyword evidence="4" id="KW-0158">Chromosome</keyword>
<evidence type="ECO:0000256" key="8">
    <source>
        <dbReference type="ARBA" id="ARBA00023054"/>
    </source>
</evidence>
<keyword evidence="6" id="KW-0498">Mitosis</keyword>
<evidence type="ECO:0000256" key="7">
    <source>
        <dbReference type="ARBA" id="ARBA00022838"/>
    </source>
</evidence>
<comment type="similarity">
    <text evidence="2">Belongs to the mis12 family.</text>
</comment>
<evidence type="ECO:0000313" key="11">
    <source>
        <dbReference type="EMBL" id="KAK6473466.1"/>
    </source>
</evidence>
<reference evidence="11 12" key="1">
    <citation type="submission" date="2021-05" db="EMBL/GenBank/DDBJ databases">
        <authorList>
            <person name="Zahm M."/>
            <person name="Klopp C."/>
            <person name="Cabau C."/>
            <person name="Kuhl H."/>
            <person name="Suciu R."/>
            <person name="Ciorpac M."/>
            <person name="Holostenco D."/>
            <person name="Gessner J."/>
            <person name="Wuertz S."/>
            <person name="Hohne C."/>
            <person name="Stock M."/>
            <person name="Gislard M."/>
            <person name="Lluch J."/>
            <person name="Milhes M."/>
            <person name="Lampietro C."/>
            <person name="Lopez Roques C."/>
            <person name="Donnadieu C."/>
            <person name="Du K."/>
            <person name="Schartl M."/>
            <person name="Guiguen Y."/>
        </authorList>
    </citation>
    <scope>NUCLEOTIDE SEQUENCE [LARGE SCALE GENOMIC DNA]</scope>
    <source>
        <strain evidence="11">Hh-F2</strain>
        <tissue evidence="11">Blood</tissue>
    </source>
</reference>
<keyword evidence="12" id="KW-1185">Reference proteome</keyword>
<keyword evidence="10" id="KW-0137">Centromere</keyword>
<evidence type="ECO:0000256" key="2">
    <source>
        <dbReference type="ARBA" id="ARBA00008643"/>
    </source>
</evidence>
<accession>A0ABR0YM12</accession>